<dbReference type="Pfam" id="PF00535">
    <property type="entry name" value="Glycos_transf_2"/>
    <property type="match status" value="1"/>
</dbReference>
<name>A0AAJ5W7E3_9SPHI</name>
<dbReference type="AlphaFoldDB" id="A0AAJ5W7E3"/>
<reference evidence="2" key="1">
    <citation type="submission" date="2023-03" db="EMBL/GenBank/DDBJ databases">
        <title>Andean soil-derived lignocellulolytic bacterial consortium as a source of novel taxa and putative plastic-active enzymes.</title>
        <authorList>
            <person name="Diaz-Garcia L."/>
            <person name="Chuvochina M."/>
            <person name="Feuerriegel G."/>
            <person name="Bunk B."/>
            <person name="Sproer C."/>
            <person name="Streit W.R."/>
            <person name="Rodriguez L.M."/>
            <person name="Overmann J."/>
            <person name="Jimenez D.J."/>
        </authorList>
    </citation>
    <scope>NUCLEOTIDE SEQUENCE</scope>
    <source>
        <strain evidence="2">MAG 3858</strain>
    </source>
</reference>
<evidence type="ECO:0000313" key="2">
    <source>
        <dbReference type="EMBL" id="WEK19417.1"/>
    </source>
</evidence>
<protein>
    <submittedName>
        <fullName evidence="2">Glycosyltransferase</fullName>
        <ecNumber evidence="2">2.4.-.-</ecNumber>
    </submittedName>
</protein>
<dbReference type="PANTHER" id="PTHR43685">
    <property type="entry name" value="GLYCOSYLTRANSFERASE"/>
    <property type="match status" value="1"/>
</dbReference>
<accession>A0AAJ5W7E3</accession>
<organism evidence="2 3">
    <name type="scientific">Candidatus Pedobacter colombiensis</name>
    <dbReference type="NCBI Taxonomy" id="3121371"/>
    <lineage>
        <taxon>Bacteria</taxon>
        <taxon>Pseudomonadati</taxon>
        <taxon>Bacteroidota</taxon>
        <taxon>Sphingobacteriia</taxon>
        <taxon>Sphingobacteriales</taxon>
        <taxon>Sphingobacteriaceae</taxon>
        <taxon>Pedobacter</taxon>
    </lineage>
</organism>
<dbReference type="InterPro" id="IPR050834">
    <property type="entry name" value="Glycosyltransf_2"/>
</dbReference>
<keyword evidence="2" id="KW-0808">Transferase</keyword>
<proteinExistence type="predicted"/>
<dbReference type="GO" id="GO:0016757">
    <property type="term" value="F:glycosyltransferase activity"/>
    <property type="evidence" value="ECO:0007669"/>
    <property type="project" value="UniProtKB-KW"/>
</dbReference>
<sequence length="421" mass="49056">MENFKPFTIQHLQVDQLYSFMPSPVNYYLVFWWKNIPLGHIWLYTHNSTIDNTIFKQNVTDAIQKTVDDYASVQKRDNQTLWKTYLLDNDQEKLKQELDNIIPLQIGTPTGDEKLSIVICTRNRPQQLEQCVKALMDSHDQDFELIVVDNAPDNDSTEQIMKKYPTVKYVKEPRKGLSIARNTGARQARHDIVAYTDDDVIVHPTWTRIIKTTFQDQLTMAVTGLVIPVSLQVKAQYLFEKNSGFNRGYIAKVFDKDYFAKYLDVGVPVWDVGAGANMAFRRKVFDHIGWFDERLGAGASGCSEDSEFWYRVMAKGWNCNYYPQLFVYHQHRDSEASLKNQMFSYMRGHVSALLVQYKNHRHKGNLFRLYHILPVHYLKRICSDILHLRLNTLKGTLNEAYGCVAGYLYYFKYCNGKDNDT</sequence>
<dbReference type="InterPro" id="IPR001173">
    <property type="entry name" value="Glyco_trans_2-like"/>
</dbReference>
<evidence type="ECO:0000313" key="3">
    <source>
        <dbReference type="Proteomes" id="UP001214530"/>
    </source>
</evidence>
<dbReference type="Proteomes" id="UP001214530">
    <property type="component" value="Chromosome"/>
</dbReference>
<feature type="domain" description="Glycosyltransferase 2-like" evidence="1">
    <location>
        <begin position="116"/>
        <end position="288"/>
    </location>
</feature>
<dbReference type="InterPro" id="IPR029044">
    <property type="entry name" value="Nucleotide-diphossugar_trans"/>
</dbReference>
<evidence type="ECO:0000259" key="1">
    <source>
        <dbReference type="Pfam" id="PF00535"/>
    </source>
</evidence>
<dbReference type="EC" id="2.4.-.-" evidence="2"/>
<dbReference type="PANTHER" id="PTHR43685:SF2">
    <property type="entry name" value="GLYCOSYLTRANSFERASE 2-LIKE DOMAIN-CONTAINING PROTEIN"/>
    <property type="match status" value="1"/>
</dbReference>
<gene>
    <name evidence="2" type="ORF">P0Y49_21825</name>
</gene>
<keyword evidence="2" id="KW-0328">Glycosyltransferase</keyword>
<dbReference type="EMBL" id="CP119313">
    <property type="protein sequence ID" value="WEK19417.1"/>
    <property type="molecule type" value="Genomic_DNA"/>
</dbReference>
<dbReference type="Gene3D" id="3.90.550.10">
    <property type="entry name" value="Spore Coat Polysaccharide Biosynthesis Protein SpsA, Chain A"/>
    <property type="match status" value="1"/>
</dbReference>
<dbReference type="SUPFAM" id="SSF53448">
    <property type="entry name" value="Nucleotide-diphospho-sugar transferases"/>
    <property type="match status" value="1"/>
</dbReference>